<accession>A0A1C9LYK6</accession>
<evidence type="ECO:0000313" key="1">
    <source>
        <dbReference type="EMBL" id="AOQ27974.1"/>
    </source>
</evidence>
<evidence type="ECO:0000313" key="2">
    <source>
        <dbReference type="Proteomes" id="UP000224683"/>
    </source>
</evidence>
<dbReference type="Proteomes" id="UP000224683">
    <property type="component" value="Segment"/>
</dbReference>
<sequence length="58" mass="6489">MKKEVTVLLRDGTIIRTVGEVNTDPIENTLVVSGDSGAYLSFYRPNLMYYAVSPLEDH</sequence>
<protein>
    <submittedName>
        <fullName evidence="1">Uncharacterized protein</fullName>
    </submittedName>
</protein>
<organism evidence="1 2">
    <name type="scientific">Mycobacterium phage Mundrea</name>
    <dbReference type="NCBI Taxonomy" id="1897540"/>
    <lineage>
        <taxon>Viruses</taxon>
        <taxon>Duplodnaviria</taxon>
        <taxon>Heunggongvirae</taxon>
        <taxon>Uroviricota</taxon>
        <taxon>Caudoviricetes</taxon>
        <taxon>Backyardiganvirus</taxon>
        <taxon>Backyardiganvirus mundrea</taxon>
    </lineage>
</organism>
<dbReference type="EMBL" id="KX579975">
    <property type="protein sequence ID" value="AOQ27974.1"/>
    <property type="molecule type" value="Genomic_DNA"/>
</dbReference>
<name>A0A1C9LYK6_9CAUD</name>
<gene>
    <name evidence="1" type="ORF">SEA_MUNDREA_46</name>
</gene>
<reference evidence="2" key="1">
    <citation type="submission" date="2016-07" db="EMBL/GenBank/DDBJ databases">
        <authorList>
            <person name="Balom B.A."/>
            <person name="Beck E.G."/>
            <person name="Blanchard M.S."/>
            <person name="Bowen M.Y."/>
            <person name="Bremer B.A."/>
            <person name="Campbell J.L."/>
            <person name="Chatham R.C."/>
            <person name="Creech M.L."/>
            <person name="Guevara S.D."/>
            <person name="Haley J.D."/>
            <person name="Hatney E."/>
            <person name="Hawkins C.M."/>
            <person name="Holman C.B."/>
            <person name="Holmes G.M."/>
            <person name="Jones A.M."/>
            <person name="Nava J.M."/>
            <person name="Pop-Ceapa S.B."/>
            <person name="Rivera N.E."/>
            <person name="Skinner S.A."/>
            <person name="Smith J.A."/>
            <person name="St S.J."/>
            <person name="Stewart J."/>
            <person name="Turner K.L."/>
            <person name="Walker M.G."/>
            <person name="Parcells R.L."/>
            <person name="Samuel M."/>
            <person name="Nguyen A."/>
            <person name="Hammonds-Odie L.P."/>
            <person name="Barrera A.L."/>
            <person name="Butela K.A."/>
            <person name="Garlena R.A."/>
            <person name="Russell D.A."/>
            <person name="Pope W.H."/>
            <person name="Jacobs-Sera D."/>
            <person name="Hendrix R.W."/>
            <person name="Hatfull G.F."/>
        </authorList>
    </citation>
    <scope>NUCLEOTIDE SEQUENCE [LARGE SCALE GENOMIC DNA]</scope>
</reference>
<keyword evidence="2" id="KW-1185">Reference proteome</keyword>
<proteinExistence type="predicted"/>